<dbReference type="Pfam" id="PF02958">
    <property type="entry name" value="EcKL"/>
    <property type="match status" value="1"/>
</dbReference>
<dbReference type="SUPFAM" id="SSF53448">
    <property type="entry name" value="Nucleotide-diphospho-sugar transferases"/>
    <property type="match status" value="1"/>
</dbReference>
<dbReference type="NCBIfam" id="TIGR01509">
    <property type="entry name" value="HAD-SF-IA-v3"/>
    <property type="match status" value="1"/>
</dbReference>
<protein>
    <submittedName>
        <fullName evidence="5">Uncharacterized protein</fullName>
    </submittedName>
</protein>
<evidence type="ECO:0000256" key="4">
    <source>
        <dbReference type="ARBA" id="ARBA00023277"/>
    </source>
</evidence>
<dbReference type="PANTHER" id="PTHR46193:SF18">
    <property type="entry name" value="HEXITOL PHOSPHATASE B"/>
    <property type="match status" value="1"/>
</dbReference>
<dbReference type="SUPFAM" id="SSF56112">
    <property type="entry name" value="Protein kinase-like (PK-like)"/>
    <property type="match status" value="1"/>
</dbReference>
<reference evidence="5" key="1">
    <citation type="journal article" date="2020" name="Nature">
        <title>Giant virus diversity and host interactions through global metagenomics.</title>
        <authorList>
            <person name="Schulz F."/>
            <person name="Roux S."/>
            <person name="Paez-Espino D."/>
            <person name="Jungbluth S."/>
            <person name="Walsh D.A."/>
            <person name="Denef V.J."/>
            <person name="McMahon K.D."/>
            <person name="Konstantinidis K.T."/>
            <person name="Eloe-Fadrosh E.A."/>
            <person name="Kyrpides N.C."/>
            <person name="Woyke T."/>
        </authorList>
    </citation>
    <scope>NUCLEOTIDE SEQUENCE</scope>
    <source>
        <strain evidence="5">GVMAG-M-3300024261-8</strain>
    </source>
</reference>
<dbReference type="EMBL" id="MN740240">
    <property type="protein sequence ID" value="QHT95302.1"/>
    <property type="molecule type" value="Genomic_DNA"/>
</dbReference>
<dbReference type="SFLD" id="SFLDS00003">
    <property type="entry name" value="Haloacid_Dehalogenase"/>
    <property type="match status" value="1"/>
</dbReference>
<dbReference type="InterPro" id="IPR006439">
    <property type="entry name" value="HAD-SF_hydro_IA"/>
</dbReference>
<evidence type="ECO:0000256" key="2">
    <source>
        <dbReference type="ARBA" id="ARBA00022723"/>
    </source>
</evidence>
<name>A0A6C0IQN0_9ZZZZ</name>
<dbReference type="PANTHER" id="PTHR46193">
    <property type="entry name" value="6-PHOSPHOGLUCONATE PHOSPHATASE"/>
    <property type="match status" value="1"/>
</dbReference>
<keyword evidence="4" id="KW-0119">Carbohydrate metabolism</keyword>
<dbReference type="Gene3D" id="3.90.1200.10">
    <property type="match status" value="1"/>
</dbReference>
<dbReference type="InterPro" id="IPR051600">
    <property type="entry name" value="Beta-PGM-like"/>
</dbReference>
<evidence type="ECO:0000256" key="3">
    <source>
        <dbReference type="ARBA" id="ARBA00022842"/>
    </source>
</evidence>
<dbReference type="Gene3D" id="3.90.550.10">
    <property type="entry name" value="Spore Coat Polysaccharide Biosynthesis Protein SpsA, Chain A"/>
    <property type="match status" value="1"/>
</dbReference>
<dbReference type="Gene3D" id="1.10.150.240">
    <property type="entry name" value="Putative phosphatase, domain 2"/>
    <property type="match status" value="1"/>
</dbReference>
<sequence length="805" mass="93920">MIVLIPLGGTGERFKNKGINVPKSLIRVDNKPIIFHLIDNLHIHNNIEYVYIPYNKEYVEYDFENMIHKQYPFIQFKFLQLSENTRGAADTIRIALDNLKKDTIDCPILCVDSDNFYTTDIIKLWKGENKLFAFNDKLDVPRYSYITTIEGTTLVDNIIEKTKISDSACCGAYGFSSWKQLLQYANYIIEHNIMQKNEYYTSTIIQSMINDNININCEVIQNKHYYSLGTPEQIEEYEHPFLFDLDGTLVNTDHIYTSVWKHIFNKYDFAFDINAHFFNNFIKGKNDGLFLQYLFPNIDKMLIDEISILKDNLFIEYLKNNKARILLPGVCDFFEKNKNKKMGIVTSCNNKSAEYILENTGMNEYISILIAAGDCIKHKPDPEPYLNAISTLGLNPNKTIIFEDSYSGYTSALNADVYKIIIIQNEESCIDIQNANEYKISDYTDFNINQINGLSNTKEQGNLSICEKIKTKLINTLPILDVVYNDIQLKTGYICDIQSYKVTFNDNSTENVVLKINNCNNNLSKTAEKMNLYNNEINFYTNISHHIDNNILHIPKSYGTINIDKERNGIILENLLKHEGEFNIDLNNNIPTLLEVVSHVANLHKKYYFKSKGDVPLNMLNVNTMEQVLFFKELLKERYPTFIQKNKILLKENEIDILNHYFEKYDENSKQTSTYPLSFCHGDMKTANIFYKQSKIPYFLDWQYIQLNKGVSDICFLLVESVKFDKIKVDLVLKYYYCIVNNNIKDYTYDEFMNDFKVCLGVFPLIVCVWFNSEDSDKLIDNVFPIKFMKNMLEYMKWASSDEKN</sequence>
<dbReference type="GO" id="GO:0046872">
    <property type="term" value="F:metal ion binding"/>
    <property type="evidence" value="ECO:0007669"/>
    <property type="project" value="UniProtKB-KW"/>
</dbReference>
<dbReference type="InterPro" id="IPR011009">
    <property type="entry name" value="Kinase-like_dom_sf"/>
</dbReference>
<dbReference type="InterPro" id="IPR023198">
    <property type="entry name" value="PGP-like_dom2"/>
</dbReference>
<comment type="cofactor">
    <cofactor evidence="1">
        <name>Mg(2+)</name>
        <dbReference type="ChEBI" id="CHEBI:18420"/>
    </cofactor>
</comment>
<dbReference type="CDD" id="cd07505">
    <property type="entry name" value="HAD_BPGM-like"/>
    <property type="match status" value="1"/>
</dbReference>
<accession>A0A6C0IQN0</accession>
<dbReference type="AlphaFoldDB" id="A0A6C0IQN0"/>
<proteinExistence type="predicted"/>
<evidence type="ECO:0000256" key="1">
    <source>
        <dbReference type="ARBA" id="ARBA00001946"/>
    </source>
</evidence>
<dbReference type="InterPro" id="IPR036412">
    <property type="entry name" value="HAD-like_sf"/>
</dbReference>
<dbReference type="Pfam" id="PF13419">
    <property type="entry name" value="HAD_2"/>
    <property type="match status" value="1"/>
</dbReference>
<dbReference type="InterPro" id="IPR029044">
    <property type="entry name" value="Nucleotide-diphossugar_trans"/>
</dbReference>
<dbReference type="InterPro" id="IPR004119">
    <property type="entry name" value="EcKL"/>
</dbReference>
<dbReference type="GO" id="GO:0003824">
    <property type="term" value="F:catalytic activity"/>
    <property type="evidence" value="ECO:0007669"/>
    <property type="project" value="UniProtKB-ARBA"/>
</dbReference>
<keyword evidence="3" id="KW-0460">Magnesium</keyword>
<evidence type="ECO:0000313" key="5">
    <source>
        <dbReference type="EMBL" id="QHT95302.1"/>
    </source>
</evidence>
<organism evidence="5">
    <name type="scientific">viral metagenome</name>
    <dbReference type="NCBI Taxonomy" id="1070528"/>
    <lineage>
        <taxon>unclassified sequences</taxon>
        <taxon>metagenomes</taxon>
        <taxon>organismal metagenomes</taxon>
    </lineage>
</organism>
<dbReference type="InterPro" id="IPR023214">
    <property type="entry name" value="HAD_sf"/>
</dbReference>
<dbReference type="SUPFAM" id="SSF56784">
    <property type="entry name" value="HAD-like"/>
    <property type="match status" value="1"/>
</dbReference>
<keyword evidence="2" id="KW-0479">Metal-binding</keyword>
<dbReference type="Gene3D" id="3.40.50.1000">
    <property type="entry name" value="HAD superfamily/HAD-like"/>
    <property type="match status" value="1"/>
</dbReference>
<dbReference type="InterPro" id="IPR041492">
    <property type="entry name" value="HAD_2"/>
</dbReference>
<dbReference type="NCBIfam" id="TIGR01549">
    <property type="entry name" value="HAD-SF-IA-v1"/>
    <property type="match status" value="1"/>
</dbReference>
<dbReference type="SFLD" id="SFLDG01129">
    <property type="entry name" value="C1.5:_HAD__Beta-PGM__Phosphata"/>
    <property type="match status" value="1"/>
</dbReference>